<accession>A0A1C3WHK9</accession>
<evidence type="ECO:0000256" key="1">
    <source>
        <dbReference type="SAM" id="MobiDB-lite"/>
    </source>
</evidence>
<dbReference type="STRING" id="411945.GA0061102_103044"/>
<dbReference type="OrthoDB" id="9885724at2"/>
<dbReference type="Proteomes" id="UP000199435">
    <property type="component" value="Unassembled WGS sequence"/>
</dbReference>
<reference evidence="3" key="1">
    <citation type="submission" date="2016-08" db="EMBL/GenBank/DDBJ databases">
        <authorList>
            <person name="Varghese N."/>
            <person name="Submissions Spin"/>
        </authorList>
    </citation>
    <scope>NUCLEOTIDE SEQUENCE [LARGE SCALE GENOMIC DNA]</scope>
    <source>
        <strain evidence="3">HAMBI 2971</strain>
    </source>
</reference>
<sequence length="50" mass="5688">MIDLHCSNTSNRRKITASPEKMRQHYRVALVTENGKKGLFAQTIKTVGEQ</sequence>
<dbReference type="RefSeq" id="WP_159432195.1">
    <property type="nucleotide sequence ID" value="NZ_FMAH01000030.1"/>
</dbReference>
<evidence type="ECO:0000313" key="2">
    <source>
        <dbReference type="EMBL" id="SCB39552.1"/>
    </source>
</evidence>
<organism evidence="2 3">
    <name type="scientific">Rhizobium miluonense</name>
    <dbReference type="NCBI Taxonomy" id="411945"/>
    <lineage>
        <taxon>Bacteria</taxon>
        <taxon>Pseudomonadati</taxon>
        <taxon>Pseudomonadota</taxon>
        <taxon>Alphaproteobacteria</taxon>
        <taxon>Hyphomicrobiales</taxon>
        <taxon>Rhizobiaceae</taxon>
        <taxon>Rhizobium/Agrobacterium group</taxon>
        <taxon>Rhizobium</taxon>
    </lineage>
</organism>
<feature type="compositionally biased region" description="Polar residues" evidence="1">
    <location>
        <begin position="1"/>
        <end position="10"/>
    </location>
</feature>
<protein>
    <submittedName>
        <fullName evidence="2">Uncharacterized protein</fullName>
    </submittedName>
</protein>
<dbReference type="EMBL" id="FMAH01000030">
    <property type="protein sequence ID" value="SCB39552.1"/>
    <property type="molecule type" value="Genomic_DNA"/>
</dbReference>
<gene>
    <name evidence="2" type="ORF">GA0061102_103044</name>
</gene>
<dbReference type="AlphaFoldDB" id="A0A1C3WHK9"/>
<proteinExistence type="predicted"/>
<name>A0A1C3WHK9_9HYPH</name>
<feature type="region of interest" description="Disordered" evidence="1">
    <location>
        <begin position="1"/>
        <end position="21"/>
    </location>
</feature>
<evidence type="ECO:0000313" key="3">
    <source>
        <dbReference type="Proteomes" id="UP000199435"/>
    </source>
</evidence>
<keyword evidence="3" id="KW-1185">Reference proteome</keyword>